<feature type="non-terminal residue" evidence="1">
    <location>
        <position position="183"/>
    </location>
</feature>
<dbReference type="AlphaFoldDB" id="A0A0G8ARX0"/>
<proteinExistence type="predicted"/>
<reference evidence="1 2" key="1">
    <citation type="submission" date="2015-02" db="EMBL/GenBank/DDBJ databases">
        <authorList>
            <person name="Slaby B."/>
            <person name="Hentschel U."/>
        </authorList>
    </citation>
    <scope>NUCLEOTIDE SEQUENCE [LARGE SCALE GENOMIC DNA]</scope>
    <source>
        <strain evidence="1">15L</strain>
    </source>
</reference>
<reference evidence="1 2" key="2">
    <citation type="submission" date="2015-05" db="EMBL/GenBank/DDBJ databases">
        <title>Lifestyle Evolution in Cyanobacterial Symbionts of Sponges.</title>
        <authorList>
            <person name="Burgsdorf I."/>
            <person name="Slaby B.M."/>
            <person name="Handley K.M."/>
            <person name="Haber M."/>
            <person name="Blom J."/>
            <person name="Marshall C.W."/>
            <person name="Gilbert J.A."/>
            <person name="Hentschel U."/>
            <person name="Steindler L."/>
        </authorList>
    </citation>
    <scope>NUCLEOTIDE SEQUENCE [LARGE SCALE GENOMIC DNA]</scope>
    <source>
        <strain evidence="1">15L</strain>
    </source>
</reference>
<accession>A0A0G8ARX0</accession>
<dbReference type="Proteomes" id="UP000035037">
    <property type="component" value="Unassembled WGS sequence"/>
</dbReference>
<evidence type="ECO:0000313" key="1">
    <source>
        <dbReference type="EMBL" id="KKZ10482.1"/>
    </source>
</evidence>
<dbReference type="EMBL" id="JYFQ01000180">
    <property type="protein sequence ID" value="KKZ10482.1"/>
    <property type="molecule type" value="Genomic_DNA"/>
</dbReference>
<comment type="caution">
    <text evidence="1">The sequence shown here is derived from an EMBL/GenBank/DDBJ whole genome shotgun (WGS) entry which is preliminary data.</text>
</comment>
<sequence length="183" mass="19498">MADFKPLLLRAGPDDNPSGGSLMAAGIRATLSFRTKPDGYGGEQQQPVLRLWPASNGDDASVSLLTDTPLLEHVGLSSGMTNALVQIVELDVNNSGPEVLFSQYSGGAHCCALVTVFRKNDQGAWQAVDAGAFDGDIFPATEPVPGHGYLLATLDNRFLYRFSSYTGSSPPPRFLALRGDRIV</sequence>
<gene>
    <name evidence="1" type="ORF">TQ37_08670</name>
</gene>
<organism evidence="1 2">
    <name type="scientific">Candidatus Synechococcus spongiarum 15L</name>
    <dbReference type="NCBI Taxonomy" id="1608419"/>
    <lineage>
        <taxon>Bacteria</taxon>
        <taxon>Bacillati</taxon>
        <taxon>Cyanobacteriota</taxon>
        <taxon>Cyanophyceae</taxon>
        <taxon>Synechococcales</taxon>
        <taxon>Synechococcaceae</taxon>
        <taxon>Synechococcus</taxon>
    </lineage>
</organism>
<protein>
    <submittedName>
        <fullName evidence="1">Uncharacterized protein</fullName>
    </submittedName>
</protein>
<name>A0A0G8ARX0_9SYNE</name>
<evidence type="ECO:0000313" key="2">
    <source>
        <dbReference type="Proteomes" id="UP000035037"/>
    </source>
</evidence>
<dbReference type="STRING" id="431041.FLM9_1163"/>